<dbReference type="EMBL" id="CP106679">
    <property type="protein sequence ID" value="UXP32871.1"/>
    <property type="molecule type" value="Genomic_DNA"/>
</dbReference>
<reference evidence="1" key="1">
    <citation type="submission" date="2022-09" db="EMBL/GenBank/DDBJ databases">
        <title>Comparative genomics and taxonomic characterization of three novel marine species of genus Reichenbachiella exhibiting antioxidant and polysaccharide degradation activities.</title>
        <authorList>
            <person name="Muhammad N."/>
            <person name="Lee Y.-J."/>
            <person name="Ko J."/>
            <person name="Kim S.-G."/>
        </authorList>
    </citation>
    <scope>NUCLEOTIDE SEQUENCE</scope>
    <source>
        <strain evidence="1">BKB1-1</strain>
    </source>
</reference>
<name>A0ABY6CQV4_9BACT</name>
<protein>
    <submittedName>
        <fullName evidence="1">Uncharacterized protein</fullName>
    </submittedName>
</protein>
<keyword evidence="2" id="KW-1185">Reference proteome</keyword>
<proteinExistence type="predicted"/>
<dbReference type="RefSeq" id="WP_262310303.1">
    <property type="nucleotide sequence ID" value="NZ_CP106679.1"/>
</dbReference>
<dbReference type="Proteomes" id="UP001065174">
    <property type="component" value="Chromosome"/>
</dbReference>
<accession>A0ABY6CQV4</accession>
<evidence type="ECO:0000313" key="2">
    <source>
        <dbReference type="Proteomes" id="UP001065174"/>
    </source>
</evidence>
<gene>
    <name evidence="1" type="ORF">N6H18_02730</name>
</gene>
<organism evidence="1 2">
    <name type="scientific">Reichenbachiella agarivorans</name>
    <dbReference type="NCBI Taxonomy" id="2979464"/>
    <lineage>
        <taxon>Bacteria</taxon>
        <taxon>Pseudomonadati</taxon>
        <taxon>Bacteroidota</taxon>
        <taxon>Cytophagia</taxon>
        <taxon>Cytophagales</taxon>
        <taxon>Reichenbachiellaceae</taxon>
        <taxon>Reichenbachiella</taxon>
    </lineage>
</organism>
<sequence length="80" mass="8911">MAEAACCNDCCFALGWVLVASIYEKSTPYPRQRGKSFELIGFDRNLSSILKKGKIKINIDPKDRKALQGFSVQIIDKTNG</sequence>
<evidence type="ECO:0000313" key="1">
    <source>
        <dbReference type="EMBL" id="UXP32871.1"/>
    </source>
</evidence>